<dbReference type="Gene3D" id="4.10.60.10">
    <property type="entry name" value="Zinc finger, CCHC-type"/>
    <property type="match status" value="1"/>
</dbReference>
<dbReference type="SUPFAM" id="SSF57756">
    <property type="entry name" value="Retrovirus zinc finger-like domains"/>
    <property type="match status" value="1"/>
</dbReference>
<dbReference type="PANTHER" id="PTHR31286">
    <property type="entry name" value="GLYCINE-RICH CELL WALL STRUCTURAL PROTEIN 1.8-LIKE"/>
    <property type="match status" value="1"/>
</dbReference>
<accession>A0A397YEM8</accession>
<dbReference type="AlphaFoldDB" id="A0A397YEM8"/>
<dbReference type="InterPro" id="IPR025558">
    <property type="entry name" value="DUF4283"/>
</dbReference>
<keyword evidence="1" id="KW-0862">Zinc</keyword>
<feature type="compositionally biased region" description="Low complexity" evidence="2">
    <location>
        <begin position="441"/>
        <end position="454"/>
    </location>
</feature>
<feature type="region of interest" description="Disordered" evidence="2">
    <location>
        <begin position="157"/>
        <end position="178"/>
    </location>
</feature>
<feature type="compositionally biased region" description="Basic residues" evidence="2">
    <location>
        <begin position="421"/>
        <end position="440"/>
    </location>
</feature>
<dbReference type="InterPro" id="IPR001878">
    <property type="entry name" value="Znf_CCHC"/>
</dbReference>
<dbReference type="SMART" id="SM00343">
    <property type="entry name" value="ZnF_C2HC"/>
    <property type="match status" value="2"/>
</dbReference>
<dbReference type="PROSITE" id="PS50158">
    <property type="entry name" value="ZF_CCHC"/>
    <property type="match status" value="1"/>
</dbReference>
<dbReference type="Proteomes" id="UP000264353">
    <property type="component" value="Chromosome A9"/>
</dbReference>
<feature type="compositionally biased region" description="Polar residues" evidence="2">
    <location>
        <begin position="478"/>
        <end position="491"/>
    </location>
</feature>
<dbReference type="GO" id="GO:0008270">
    <property type="term" value="F:zinc ion binding"/>
    <property type="evidence" value="ECO:0007669"/>
    <property type="project" value="UniProtKB-KW"/>
</dbReference>
<feature type="compositionally biased region" description="Basic residues" evidence="2">
    <location>
        <begin position="532"/>
        <end position="542"/>
    </location>
</feature>
<dbReference type="EMBL" id="CM010636">
    <property type="protein sequence ID" value="RID48343.1"/>
    <property type="molecule type" value="Genomic_DNA"/>
</dbReference>
<feature type="compositionally biased region" description="Polar residues" evidence="2">
    <location>
        <begin position="157"/>
        <end position="169"/>
    </location>
</feature>
<protein>
    <recommendedName>
        <fullName evidence="3">CCHC-type domain-containing protein</fullName>
    </recommendedName>
</protein>
<evidence type="ECO:0000256" key="1">
    <source>
        <dbReference type="PROSITE-ProRule" id="PRU00047"/>
    </source>
</evidence>
<keyword evidence="1" id="KW-0863">Zinc-finger</keyword>
<dbReference type="GO" id="GO:0003676">
    <property type="term" value="F:nucleic acid binding"/>
    <property type="evidence" value="ECO:0007669"/>
    <property type="project" value="InterPro"/>
</dbReference>
<proteinExistence type="predicted"/>
<feature type="compositionally biased region" description="Low complexity" evidence="2">
    <location>
        <begin position="33"/>
        <end position="43"/>
    </location>
</feature>
<evidence type="ECO:0000313" key="4">
    <source>
        <dbReference type="EMBL" id="RID48343.1"/>
    </source>
</evidence>
<feature type="region of interest" description="Disordered" evidence="2">
    <location>
        <begin position="472"/>
        <end position="550"/>
    </location>
</feature>
<evidence type="ECO:0000313" key="5">
    <source>
        <dbReference type="Proteomes" id="UP000264353"/>
    </source>
</evidence>
<name>A0A397YEM8_BRACM</name>
<feature type="domain" description="CCHC-type" evidence="3">
    <location>
        <begin position="403"/>
        <end position="418"/>
    </location>
</feature>
<keyword evidence="1" id="KW-0479">Metal-binding</keyword>
<sequence>MGKRKPSAHSPPKLSPSTSSGNHAKAPPAKDLSPATSTPASDASIVNPVSDLAAQPASSVPCSSTETLILKTVAPEFAAPAAEPASTPVTKSATFKAPASTAQTSRSGTNGGDLPVTDKPEFALAEPGVSLDPEPVMKLGVPVDDKAGELVDKPVNSITDNQVPRSSPTWCDRAKGSTKPLQKKGESFVLPSGEACIKIPNSIIEKNRKSWDCFVLGQFYHDPPSQSTIFSIVNGIWSRRFKDISVSKMEGNSFLFRIPNATTRHMVIQQKLWQIGGRTMFVDKWEPGVVPLEPELSSVPIWLELRKVPFQFFNEDGLERIAGLVGDPKFLHPSTANKTDLEVAKVWTIIDPRKPLPEAVNVQFESGEICRVLVSSPWMPPICEHCKEVGHSINRCKTAPITCKPCNSSGHLEKDCPKTRTATKKAKKTRRGRSKSKVKYWKVVSPSSSQPPKNSRSELIAYPNSSLGNAKDFEKGCTSFQPPTVSENPSKQPVDEAESSGVERDSSDVVSSDSEVEEGQLIPEFDDFTLVKPRKSSRKSKSRGSGPSLQ</sequence>
<dbReference type="Pfam" id="PF14111">
    <property type="entry name" value="DUF4283"/>
    <property type="match status" value="1"/>
</dbReference>
<feature type="region of interest" description="Disordered" evidence="2">
    <location>
        <begin position="1"/>
        <end position="43"/>
    </location>
</feature>
<dbReference type="PANTHER" id="PTHR31286:SF55">
    <property type="entry name" value="DUF4283 DOMAIN-CONTAINING PROTEIN"/>
    <property type="match status" value="1"/>
</dbReference>
<dbReference type="InterPro" id="IPR036875">
    <property type="entry name" value="Znf_CCHC_sf"/>
</dbReference>
<reference evidence="4 5" key="1">
    <citation type="submission" date="2018-06" db="EMBL/GenBank/DDBJ databases">
        <title>WGS assembly of Brassica rapa FPsc.</title>
        <authorList>
            <person name="Bowman J."/>
            <person name="Kohchi T."/>
            <person name="Yamato K."/>
            <person name="Jenkins J."/>
            <person name="Shu S."/>
            <person name="Ishizaki K."/>
            <person name="Yamaoka S."/>
            <person name="Nishihama R."/>
            <person name="Nakamura Y."/>
            <person name="Berger F."/>
            <person name="Adam C."/>
            <person name="Aki S."/>
            <person name="Althoff F."/>
            <person name="Araki T."/>
            <person name="Arteaga-Vazquez M."/>
            <person name="Balasubrmanian S."/>
            <person name="Bauer D."/>
            <person name="Boehm C."/>
            <person name="Briginshaw L."/>
            <person name="Caballero-Perez J."/>
            <person name="Catarino B."/>
            <person name="Chen F."/>
            <person name="Chiyoda S."/>
            <person name="Chovatia M."/>
            <person name="Davies K."/>
            <person name="Delmans M."/>
            <person name="Demura T."/>
            <person name="Dierschke T."/>
            <person name="Dolan L."/>
            <person name="Dorantes-Acosta A."/>
            <person name="Eklund D."/>
            <person name="Florent S."/>
            <person name="Flores-Sandoval E."/>
            <person name="Fujiyama A."/>
            <person name="Fukuzawa H."/>
            <person name="Galik B."/>
            <person name="Grimanelli D."/>
            <person name="Grimwood J."/>
            <person name="Grossniklaus U."/>
            <person name="Hamada T."/>
            <person name="Haseloff J."/>
            <person name="Hetherington A."/>
            <person name="Higo A."/>
            <person name="Hirakawa Y."/>
            <person name="Hundley H."/>
            <person name="Ikeda Y."/>
            <person name="Inoue K."/>
            <person name="Inoue S."/>
            <person name="Ishida S."/>
            <person name="Jia Q."/>
            <person name="Kakita M."/>
            <person name="Kanazawa T."/>
            <person name="Kawai Y."/>
            <person name="Kawashima T."/>
            <person name="Kennedy M."/>
            <person name="Kinose K."/>
            <person name="Kinoshita T."/>
            <person name="Kohara Y."/>
            <person name="Koide E."/>
            <person name="Komatsu K."/>
            <person name="Kopischke S."/>
            <person name="Kubo M."/>
            <person name="Kyozuka J."/>
            <person name="Lagercrantz U."/>
            <person name="Lin S."/>
            <person name="Lindquist E."/>
            <person name="Lipzen A."/>
            <person name="Lu C."/>
            <person name="Luna E."/>
            <person name="Martienssen R."/>
            <person name="Minamino N."/>
            <person name="Mizutani M."/>
            <person name="Mizutani M."/>
            <person name="Mochizuki N."/>
            <person name="Monte I."/>
            <person name="Mosher R."/>
            <person name="Nagasaki H."/>
            <person name="Nakagami H."/>
            <person name="Naramoto S."/>
            <person name="Nishitani K."/>
            <person name="Ohtani M."/>
            <person name="Okamoto T."/>
            <person name="Okumura M."/>
            <person name="Phillips J."/>
            <person name="Pollak B."/>
            <person name="Reinders A."/>
            <person name="Roevekamp M."/>
            <person name="Sano R."/>
            <person name="Sawa S."/>
            <person name="Schmid M."/>
            <person name="Shirakawa M."/>
            <person name="Solano R."/>
            <person name="Spunde A."/>
            <person name="Suetsugu N."/>
            <person name="Sugano S."/>
            <person name="Sugiyama A."/>
            <person name="Sun R."/>
            <person name="Suzuki Y."/>
            <person name="Takenaka M."/>
            <person name="Takezawa D."/>
            <person name="Tomogane H."/>
            <person name="Tsuzuki M."/>
            <person name="Ueda T."/>
            <person name="Umeda M."/>
            <person name="Ward J."/>
            <person name="Watanabe Y."/>
            <person name="Yazaki K."/>
            <person name="Yokoyama R."/>
            <person name="Yoshitake Y."/>
            <person name="Yotsui I."/>
            <person name="Zachgo S."/>
            <person name="Schmutz J."/>
        </authorList>
    </citation>
    <scope>NUCLEOTIDE SEQUENCE [LARGE SCALE GENOMIC DNA]</scope>
    <source>
        <strain evidence="5">cv. B-3</strain>
    </source>
</reference>
<organism evidence="4 5">
    <name type="scientific">Brassica campestris</name>
    <name type="common">Field mustard</name>
    <dbReference type="NCBI Taxonomy" id="3711"/>
    <lineage>
        <taxon>Eukaryota</taxon>
        <taxon>Viridiplantae</taxon>
        <taxon>Streptophyta</taxon>
        <taxon>Embryophyta</taxon>
        <taxon>Tracheophyta</taxon>
        <taxon>Spermatophyta</taxon>
        <taxon>Magnoliopsida</taxon>
        <taxon>eudicotyledons</taxon>
        <taxon>Gunneridae</taxon>
        <taxon>Pentapetalae</taxon>
        <taxon>rosids</taxon>
        <taxon>malvids</taxon>
        <taxon>Brassicales</taxon>
        <taxon>Brassicaceae</taxon>
        <taxon>Brassiceae</taxon>
        <taxon>Brassica</taxon>
    </lineage>
</organism>
<feature type="region of interest" description="Disordered" evidence="2">
    <location>
        <begin position="79"/>
        <end position="120"/>
    </location>
</feature>
<gene>
    <name evidence="4" type="ORF">BRARA_I04863</name>
</gene>
<feature type="region of interest" description="Disordered" evidence="2">
    <location>
        <begin position="410"/>
        <end position="460"/>
    </location>
</feature>
<dbReference type="InterPro" id="IPR040256">
    <property type="entry name" value="At4g02000-like"/>
</dbReference>
<evidence type="ECO:0000256" key="2">
    <source>
        <dbReference type="SAM" id="MobiDB-lite"/>
    </source>
</evidence>
<evidence type="ECO:0000259" key="3">
    <source>
        <dbReference type="PROSITE" id="PS50158"/>
    </source>
</evidence>